<dbReference type="RefSeq" id="WP_148355726.1">
    <property type="nucleotide sequence ID" value="NZ_JBHSBF010000001.1"/>
</dbReference>
<reference evidence="10 11" key="1">
    <citation type="submission" date="2019-08" db="EMBL/GenBank/DDBJ databases">
        <title>Actinomadura sp. nov. CYP1-5 isolated from mountain soil.</title>
        <authorList>
            <person name="Songsumanus A."/>
            <person name="Kuncharoen N."/>
            <person name="Kudo T."/>
            <person name="Yuki M."/>
            <person name="Igarashi Y."/>
            <person name="Tanasupawat S."/>
        </authorList>
    </citation>
    <scope>NUCLEOTIDE SEQUENCE [LARGE SCALE GENOMIC DNA]</scope>
    <source>
        <strain evidence="10 11">GKU157</strain>
    </source>
</reference>
<dbReference type="InterPro" id="IPR037069">
    <property type="entry name" value="AcylCoA_DH/ox_N_sf"/>
</dbReference>
<evidence type="ECO:0000256" key="3">
    <source>
        <dbReference type="ARBA" id="ARBA00022630"/>
    </source>
</evidence>
<dbReference type="InterPro" id="IPR009075">
    <property type="entry name" value="AcylCo_DH/oxidase_C"/>
</dbReference>
<dbReference type="EMBL" id="VSFF01000018">
    <property type="protein sequence ID" value="TYC08094.1"/>
    <property type="molecule type" value="Genomic_DNA"/>
</dbReference>
<keyword evidence="5 6" id="KW-0560">Oxidoreductase</keyword>
<gene>
    <name evidence="10" type="ORF">FXF65_40225</name>
</gene>
<feature type="domain" description="Acyl-CoA dehydrogenase/oxidase N-terminal" evidence="9">
    <location>
        <begin position="7"/>
        <end position="115"/>
    </location>
</feature>
<dbReference type="SUPFAM" id="SSF47203">
    <property type="entry name" value="Acyl-CoA dehydrogenase C-terminal domain-like"/>
    <property type="match status" value="1"/>
</dbReference>
<evidence type="ECO:0000256" key="2">
    <source>
        <dbReference type="ARBA" id="ARBA00009347"/>
    </source>
</evidence>
<dbReference type="GO" id="GO:0050660">
    <property type="term" value="F:flavin adenine dinucleotide binding"/>
    <property type="evidence" value="ECO:0007669"/>
    <property type="project" value="InterPro"/>
</dbReference>
<dbReference type="InterPro" id="IPR009100">
    <property type="entry name" value="AcylCoA_DH/oxidase_NM_dom_sf"/>
</dbReference>
<dbReference type="Pfam" id="PF00441">
    <property type="entry name" value="Acyl-CoA_dh_1"/>
    <property type="match status" value="1"/>
</dbReference>
<protein>
    <submittedName>
        <fullName evidence="10">Acyl-CoA dehydrogenase</fullName>
    </submittedName>
</protein>
<dbReference type="InterPro" id="IPR006091">
    <property type="entry name" value="Acyl-CoA_Oxase/DH_mid-dom"/>
</dbReference>
<dbReference type="PANTHER" id="PTHR43292:SF3">
    <property type="entry name" value="ACYL-COA DEHYDROGENASE FADE29"/>
    <property type="match status" value="1"/>
</dbReference>
<dbReference type="Proteomes" id="UP000322634">
    <property type="component" value="Unassembled WGS sequence"/>
</dbReference>
<comment type="caution">
    <text evidence="10">The sequence shown here is derived from an EMBL/GenBank/DDBJ whole genome shotgun (WGS) entry which is preliminary data.</text>
</comment>
<feature type="domain" description="Acyl-CoA dehydrogenase/oxidase C-terminal" evidence="7">
    <location>
        <begin position="226"/>
        <end position="375"/>
    </location>
</feature>
<dbReference type="Pfam" id="PF02770">
    <property type="entry name" value="Acyl-CoA_dh_M"/>
    <property type="match status" value="1"/>
</dbReference>
<accession>A0A5D0TQE5</accession>
<evidence type="ECO:0000313" key="11">
    <source>
        <dbReference type="Proteomes" id="UP000322634"/>
    </source>
</evidence>
<dbReference type="AlphaFoldDB" id="A0A5D0TQE5"/>
<sequence>MDLRDSPEEAGFRGRLCAWLKENVPADPEPAVLAERWPYMRAFQQHLYRGGWVALSYPEQVGGQGLGPMEEAILSEELGRAGAPTLLPLGHLGRPLLSHGTDEQRRRYLPPLLASEEIWCQGFSEPQAGSDLAALRTRAVRADGVWVLDGHKTWTSYGAFADFCLLLARTDPDAVRHRGISAFIVPLDAPGVTVRPIVLANGDEEFAEIFLDDVRIPAANILGRPNDGWRIAMDVVNYERGAVETGYLPKFERYLSEIAAFVKAQPAAPDRATLRALGEAAAALEVLRMHCLRTLSDRVSGAPPGPESSIDKLLMTAVEQRLTALSLSLLTDTDAPGNAASGRAEWFDRYLYGRAGSIYGGSAQIQRNILAERLLGLPRSAG</sequence>
<keyword evidence="4 6" id="KW-0274">FAD</keyword>
<keyword evidence="11" id="KW-1185">Reference proteome</keyword>
<dbReference type="Gene3D" id="1.20.140.10">
    <property type="entry name" value="Butyryl-CoA Dehydrogenase, subunit A, domain 3"/>
    <property type="match status" value="1"/>
</dbReference>
<dbReference type="Gene3D" id="1.10.540.10">
    <property type="entry name" value="Acyl-CoA dehydrogenase/oxidase, N-terminal domain"/>
    <property type="match status" value="1"/>
</dbReference>
<dbReference type="Gene3D" id="2.40.110.10">
    <property type="entry name" value="Butyryl-CoA Dehydrogenase, subunit A, domain 2"/>
    <property type="match status" value="1"/>
</dbReference>
<evidence type="ECO:0000256" key="6">
    <source>
        <dbReference type="RuleBase" id="RU362125"/>
    </source>
</evidence>
<evidence type="ECO:0000259" key="7">
    <source>
        <dbReference type="Pfam" id="PF00441"/>
    </source>
</evidence>
<evidence type="ECO:0000256" key="5">
    <source>
        <dbReference type="ARBA" id="ARBA00023002"/>
    </source>
</evidence>
<comment type="cofactor">
    <cofactor evidence="1 6">
        <name>FAD</name>
        <dbReference type="ChEBI" id="CHEBI:57692"/>
    </cofactor>
</comment>
<dbReference type="InterPro" id="IPR013786">
    <property type="entry name" value="AcylCoA_DH/ox_N"/>
</dbReference>
<dbReference type="InterPro" id="IPR052161">
    <property type="entry name" value="Mycobact_Acyl-CoA_DH"/>
</dbReference>
<evidence type="ECO:0000259" key="9">
    <source>
        <dbReference type="Pfam" id="PF02771"/>
    </source>
</evidence>
<dbReference type="FunFam" id="2.40.110.10:FF:000011">
    <property type="entry name" value="Acyl-CoA dehydrogenase FadE34"/>
    <property type="match status" value="1"/>
</dbReference>
<dbReference type="InterPro" id="IPR046373">
    <property type="entry name" value="Acyl-CoA_Oxase/DH_mid-dom_sf"/>
</dbReference>
<dbReference type="InterPro" id="IPR036250">
    <property type="entry name" value="AcylCo_DH-like_C"/>
</dbReference>
<dbReference type="PANTHER" id="PTHR43292">
    <property type="entry name" value="ACYL-COA DEHYDROGENASE"/>
    <property type="match status" value="1"/>
</dbReference>
<evidence type="ECO:0000313" key="10">
    <source>
        <dbReference type="EMBL" id="TYC08094.1"/>
    </source>
</evidence>
<dbReference type="GO" id="GO:0005886">
    <property type="term" value="C:plasma membrane"/>
    <property type="evidence" value="ECO:0007669"/>
    <property type="project" value="TreeGrafter"/>
</dbReference>
<dbReference type="SUPFAM" id="SSF56645">
    <property type="entry name" value="Acyl-CoA dehydrogenase NM domain-like"/>
    <property type="match status" value="1"/>
</dbReference>
<dbReference type="OrthoDB" id="3778631at2"/>
<keyword evidence="3 6" id="KW-0285">Flavoprotein</keyword>
<feature type="domain" description="Acyl-CoA oxidase/dehydrogenase middle" evidence="8">
    <location>
        <begin position="120"/>
        <end position="214"/>
    </location>
</feature>
<evidence type="ECO:0000256" key="1">
    <source>
        <dbReference type="ARBA" id="ARBA00001974"/>
    </source>
</evidence>
<dbReference type="GO" id="GO:0016627">
    <property type="term" value="F:oxidoreductase activity, acting on the CH-CH group of donors"/>
    <property type="evidence" value="ECO:0007669"/>
    <property type="project" value="InterPro"/>
</dbReference>
<dbReference type="Pfam" id="PF02771">
    <property type="entry name" value="Acyl-CoA_dh_N"/>
    <property type="match status" value="1"/>
</dbReference>
<proteinExistence type="inferred from homology"/>
<comment type="similarity">
    <text evidence="2 6">Belongs to the acyl-CoA dehydrogenase family.</text>
</comment>
<name>A0A5D0TQE5_9ACTN</name>
<evidence type="ECO:0000256" key="4">
    <source>
        <dbReference type="ARBA" id="ARBA00022827"/>
    </source>
</evidence>
<evidence type="ECO:0000259" key="8">
    <source>
        <dbReference type="Pfam" id="PF02770"/>
    </source>
</evidence>
<organism evidence="10 11">
    <name type="scientific">Actinomadura syzygii</name>
    <dbReference type="NCBI Taxonomy" id="1427538"/>
    <lineage>
        <taxon>Bacteria</taxon>
        <taxon>Bacillati</taxon>
        <taxon>Actinomycetota</taxon>
        <taxon>Actinomycetes</taxon>
        <taxon>Streptosporangiales</taxon>
        <taxon>Thermomonosporaceae</taxon>
        <taxon>Actinomadura</taxon>
    </lineage>
</organism>